<dbReference type="CDD" id="cd16325">
    <property type="entry name" value="LolA"/>
    <property type="match status" value="1"/>
</dbReference>
<evidence type="ECO:0000313" key="3">
    <source>
        <dbReference type="Proteomes" id="UP001157947"/>
    </source>
</evidence>
<dbReference type="InterPro" id="IPR029046">
    <property type="entry name" value="LolA/LolB/LppX"/>
</dbReference>
<dbReference type="SUPFAM" id="SSF89392">
    <property type="entry name" value="Prokaryotic lipoproteins and lipoprotein localization factors"/>
    <property type="match status" value="1"/>
</dbReference>
<evidence type="ECO:0000256" key="1">
    <source>
        <dbReference type="ARBA" id="ARBA00022729"/>
    </source>
</evidence>
<dbReference type="Pfam" id="PF03548">
    <property type="entry name" value="LolA"/>
    <property type="match status" value="1"/>
</dbReference>
<keyword evidence="1" id="KW-0732">Signal</keyword>
<dbReference type="RefSeq" id="WP_265134101.1">
    <property type="nucleotide sequence ID" value="NZ_FXTX01000006.1"/>
</dbReference>
<dbReference type="Proteomes" id="UP001157947">
    <property type="component" value="Unassembled WGS sequence"/>
</dbReference>
<sequence length="200" mass="23518">MKKIIFFILFPFFVFASVIDDLDKIIKSNKSIQGEFVQKSYISGFNQPEIFKGEIYITKPDKIKIIYKEPLYQQIYVDSKKFIVYTPSEKQAVISKKNDDLIIVDIFEIMIGNKNLKDILNIKKEISENNHYKIQAVPKNNRDIKLLTFIFSKEDMKLKTVEALDNEDNKVVIEFSKFNYLNKDLNLKIDIPKDVNIVNY</sequence>
<keyword evidence="2" id="KW-0449">Lipoprotein</keyword>
<proteinExistence type="predicted"/>
<accession>A0AA46ADY6</accession>
<dbReference type="InterPro" id="IPR004564">
    <property type="entry name" value="OM_lipoprot_carrier_LolA-like"/>
</dbReference>
<evidence type="ECO:0000313" key="2">
    <source>
        <dbReference type="EMBL" id="SMP08881.1"/>
    </source>
</evidence>
<dbReference type="EMBL" id="FXTX01000006">
    <property type="protein sequence ID" value="SMP08881.1"/>
    <property type="molecule type" value="Genomic_DNA"/>
</dbReference>
<reference evidence="2" key="1">
    <citation type="submission" date="2017-05" db="EMBL/GenBank/DDBJ databases">
        <authorList>
            <person name="Varghese N."/>
            <person name="Submissions S."/>
        </authorList>
    </citation>
    <scope>NUCLEOTIDE SEQUENCE</scope>
    <source>
        <strain evidence="2">DSM 18763</strain>
    </source>
</reference>
<dbReference type="PANTHER" id="PTHR35869">
    <property type="entry name" value="OUTER-MEMBRANE LIPOPROTEIN CARRIER PROTEIN"/>
    <property type="match status" value="1"/>
</dbReference>
<dbReference type="AlphaFoldDB" id="A0AA46ADY6"/>
<keyword evidence="3" id="KW-1185">Reference proteome</keyword>
<protein>
    <submittedName>
        <fullName evidence="2">Outer membrane lipoprotein carrier protein</fullName>
    </submittedName>
</protein>
<dbReference type="Gene3D" id="2.50.20.10">
    <property type="entry name" value="Lipoprotein localisation LolA/LolB/LppX"/>
    <property type="match status" value="1"/>
</dbReference>
<comment type="caution">
    <text evidence="2">The sequence shown here is derived from an EMBL/GenBank/DDBJ whole genome shotgun (WGS) entry which is preliminary data.</text>
</comment>
<name>A0AA46ADY6_9AQUI</name>
<organism evidence="2 3">
    <name type="scientific">Venenivibrio stagnispumantis</name>
    <dbReference type="NCBI Taxonomy" id="407998"/>
    <lineage>
        <taxon>Bacteria</taxon>
        <taxon>Pseudomonadati</taxon>
        <taxon>Aquificota</taxon>
        <taxon>Aquificia</taxon>
        <taxon>Aquificales</taxon>
        <taxon>Hydrogenothermaceae</taxon>
        <taxon>Venenivibrio</taxon>
    </lineage>
</organism>
<dbReference type="PANTHER" id="PTHR35869:SF1">
    <property type="entry name" value="OUTER-MEMBRANE LIPOPROTEIN CARRIER PROTEIN"/>
    <property type="match status" value="1"/>
</dbReference>
<gene>
    <name evidence="2" type="ORF">SAMN06264868_10658</name>
</gene>